<dbReference type="AlphaFoldDB" id="A0A6I4LSA5"/>
<organism evidence="2 3">
    <name type="scientific">Sphingorhabdus profundilacus</name>
    <dbReference type="NCBI Taxonomy" id="2509718"/>
    <lineage>
        <taxon>Bacteria</taxon>
        <taxon>Pseudomonadati</taxon>
        <taxon>Pseudomonadota</taxon>
        <taxon>Alphaproteobacteria</taxon>
        <taxon>Sphingomonadales</taxon>
        <taxon>Sphingomonadaceae</taxon>
        <taxon>Sphingorhabdus</taxon>
    </lineage>
</organism>
<dbReference type="OrthoDB" id="5490906at2"/>
<name>A0A6I4LSA5_9SPHN</name>
<evidence type="ECO:0008006" key="4">
    <source>
        <dbReference type="Google" id="ProtNLM"/>
    </source>
</evidence>
<dbReference type="Proteomes" id="UP000471147">
    <property type="component" value="Unassembled WGS sequence"/>
</dbReference>
<keyword evidence="3" id="KW-1185">Reference proteome</keyword>
<reference evidence="2 3" key="1">
    <citation type="submission" date="2019-01" db="EMBL/GenBank/DDBJ databases">
        <title>Sphingorhabdus lacus sp.nov., isolated from an oligotrophic freshwater lake.</title>
        <authorList>
            <person name="Park M."/>
        </authorList>
    </citation>
    <scope>NUCLEOTIDE SEQUENCE [LARGE SCALE GENOMIC DNA]</scope>
    <source>
        <strain evidence="2 3">IMCC26285</strain>
    </source>
</reference>
<evidence type="ECO:0000313" key="2">
    <source>
        <dbReference type="EMBL" id="MVZ96287.1"/>
    </source>
</evidence>
<evidence type="ECO:0000313" key="3">
    <source>
        <dbReference type="Proteomes" id="UP000471147"/>
    </source>
</evidence>
<accession>A0A6I4LSA5</accession>
<dbReference type="SUPFAM" id="SSF56935">
    <property type="entry name" value="Porins"/>
    <property type="match status" value="1"/>
</dbReference>
<feature type="region of interest" description="Disordered" evidence="1">
    <location>
        <begin position="1"/>
        <end position="22"/>
    </location>
</feature>
<evidence type="ECO:0000256" key="1">
    <source>
        <dbReference type="SAM" id="MobiDB-lite"/>
    </source>
</evidence>
<proteinExistence type="predicted"/>
<sequence>MADRRISVSAEGSGTSRLPGNEGGMHGLHLEIAHDWMVMTHGYVWGVYTDQSGPRGDDKTYVQSMAMLTAERSFEGGRFQFKSMFSLEPLMSNRGYPSLFAIGETAGGEPLVDRQHPHDLFMELAARIDIDVASGSSLYLYGGPVGEPALGPSAFMHRGSAKLNPEAPITHHWFDSSHITYGVATLGFSSEKFQVEASLFTGREPDEDRWNIEKPRFDSWSLRAAFTPSPDWAIQVSHGFLKQPEFTIHPDENEHRTTASAHYANGNGLTATAAFSAKNRDPGPTLTAYLLEANWDIDDHHSVFGRFENVKNDELFPDDLSPLHEVPFRVSKFQAGYAYRLPLTGPLNLALGGSASAFAKPNALDAAYGKSPLGFTLFAKLSIGH</sequence>
<protein>
    <recommendedName>
        <fullName evidence="4">TonB-dependent receptor</fullName>
    </recommendedName>
</protein>
<comment type="caution">
    <text evidence="2">The sequence shown here is derived from an EMBL/GenBank/DDBJ whole genome shotgun (WGS) entry which is preliminary data.</text>
</comment>
<dbReference type="EMBL" id="SDWJ01000001">
    <property type="protein sequence ID" value="MVZ96287.1"/>
    <property type="molecule type" value="Genomic_DNA"/>
</dbReference>
<gene>
    <name evidence="2" type="ORF">EUU23_01050</name>
</gene>